<keyword evidence="9 17" id="KW-1278">Translocase</keyword>
<feature type="transmembrane region" description="Helical" evidence="17">
    <location>
        <begin position="146"/>
        <end position="164"/>
    </location>
</feature>
<feature type="transmembrane region" description="Helical" evidence="17">
    <location>
        <begin position="230"/>
        <end position="248"/>
    </location>
</feature>
<dbReference type="GO" id="GO:0008137">
    <property type="term" value="F:NADH dehydrogenase (ubiquinone) activity"/>
    <property type="evidence" value="ECO:0007669"/>
    <property type="project" value="UniProtKB-EC"/>
</dbReference>
<evidence type="ECO:0000256" key="9">
    <source>
        <dbReference type="ARBA" id="ARBA00022967"/>
    </source>
</evidence>
<evidence type="ECO:0000256" key="6">
    <source>
        <dbReference type="ARBA" id="ARBA00022660"/>
    </source>
</evidence>
<evidence type="ECO:0000256" key="11">
    <source>
        <dbReference type="ARBA" id="ARBA00022989"/>
    </source>
</evidence>
<sequence length="355" mass="39588">MMKKLSTMVLNFALLANILGLLLITVSNHYIMMFIGLELMTFSFITIMSPTSPRQVESSVKYFIIQSSASIILLLSLIFPSTQISMIFHTTLIMSLLVKLAAAPFHSWFPEVTQGMKWKPATLILTWQKLGALIILSRALTIENKTIMTITAITSAILGAVGGLNQVQTRKIMAYSSISHMGWTLLLFTINQPVAMTYFMVYSIITVSIMMTMEYHNSNHLSKMHMDSFLSPWTVTVTLSLILSLGGLPPLGGFLNKVMAFKEMINNNLSIVTLIMILSSLMSLFFYLRISYSTTLTSSSQHTLSMMIMRTKKMTLSSTYKTPPFTMIIALSHVIPILGLMVAPTMIIALMNMTS</sequence>
<protein>
    <recommendedName>
        <fullName evidence="4 17">NADH-ubiquinone oxidoreductase chain 2</fullName>
        <ecNumber evidence="3 17">7.1.1.2</ecNumber>
    </recommendedName>
</protein>
<keyword evidence="8 17" id="KW-0999">Mitochondrion inner membrane</keyword>
<comment type="similarity">
    <text evidence="2 17">Belongs to the complex I subunit 2 family.</text>
</comment>
<keyword evidence="13 17" id="KW-0830">Ubiquinone</keyword>
<evidence type="ECO:0000256" key="7">
    <source>
        <dbReference type="ARBA" id="ARBA00022692"/>
    </source>
</evidence>
<dbReference type="GO" id="GO:0006120">
    <property type="term" value="P:mitochondrial electron transport, NADH to ubiquinone"/>
    <property type="evidence" value="ECO:0007669"/>
    <property type="project" value="InterPro"/>
</dbReference>
<dbReference type="EMBL" id="KT862789">
    <property type="protein sequence ID" value="ALS20091.1"/>
    <property type="molecule type" value="Genomic_DNA"/>
</dbReference>
<evidence type="ECO:0000256" key="13">
    <source>
        <dbReference type="ARBA" id="ARBA00023075"/>
    </source>
</evidence>
<organism evidence="19">
    <name type="scientific">Xenoturbella profunda</name>
    <dbReference type="NCBI Taxonomy" id="1736633"/>
    <lineage>
        <taxon>Eukaryota</taxon>
        <taxon>Metazoa</taxon>
        <taxon>Xenacoelomorpha</taxon>
        <taxon>Xenoturbellida</taxon>
        <taxon>Xenoturbellidae</taxon>
        <taxon>Xenoturbella</taxon>
    </lineage>
</organism>
<evidence type="ECO:0000256" key="16">
    <source>
        <dbReference type="ARBA" id="ARBA00049551"/>
    </source>
</evidence>
<dbReference type="EC" id="7.1.1.2" evidence="3 17"/>
<dbReference type="PANTHER" id="PTHR46552:SF1">
    <property type="entry name" value="NADH-UBIQUINONE OXIDOREDUCTASE CHAIN 2"/>
    <property type="match status" value="1"/>
</dbReference>
<evidence type="ECO:0000256" key="4">
    <source>
        <dbReference type="ARBA" id="ARBA00021008"/>
    </source>
</evidence>
<dbReference type="PANTHER" id="PTHR46552">
    <property type="entry name" value="NADH-UBIQUINONE OXIDOREDUCTASE CHAIN 2"/>
    <property type="match status" value="1"/>
</dbReference>
<evidence type="ECO:0000256" key="17">
    <source>
        <dbReference type="RuleBase" id="RU003403"/>
    </source>
</evidence>
<keyword evidence="11 17" id="KW-1133">Transmembrane helix</keyword>
<feature type="transmembrane region" description="Helical" evidence="17">
    <location>
        <begin position="30"/>
        <end position="48"/>
    </location>
</feature>
<evidence type="ECO:0000259" key="18">
    <source>
        <dbReference type="Pfam" id="PF00361"/>
    </source>
</evidence>
<evidence type="ECO:0000256" key="15">
    <source>
        <dbReference type="ARBA" id="ARBA00023136"/>
    </source>
</evidence>
<dbReference type="InterPro" id="IPR050175">
    <property type="entry name" value="Complex_I_Subunit_2"/>
</dbReference>
<evidence type="ECO:0000313" key="19">
    <source>
        <dbReference type="EMBL" id="ALS20091.1"/>
    </source>
</evidence>
<feature type="transmembrane region" description="Helical" evidence="17">
    <location>
        <begin position="185"/>
        <end position="210"/>
    </location>
</feature>
<dbReference type="RefSeq" id="YP_009228904.1">
    <property type="nucleotide sequence ID" value="NC_029220.1"/>
</dbReference>
<dbReference type="Pfam" id="PF00361">
    <property type="entry name" value="Proton_antipo_M"/>
    <property type="match status" value="1"/>
</dbReference>
<keyword evidence="10 17" id="KW-0249">Electron transport</keyword>
<dbReference type="GO" id="GO:0005743">
    <property type="term" value="C:mitochondrial inner membrane"/>
    <property type="evidence" value="ECO:0007669"/>
    <property type="project" value="UniProtKB-SubCell"/>
</dbReference>
<feature type="transmembrane region" description="Helical" evidence="17">
    <location>
        <begin position="269"/>
        <end position="290"/>
    </location>
</feature>
<dbReference type="InterPro" id="IPR001750">
    <property type="entry name" value="ND/Mrp_TM"/>
</dbReference>
<comment type="subcellular location">
    <subcellularLocation>
        <location evidence="1 17">Mitochondrion inner membrane</location>
        <topology evidence="1 17">Multi-pass membrane protein</topology>
    </subcellularLocation>
</comment>
<feature type="transmembrane region" description="Helical" evidence="17">
    <location>
        <begin position="60"/>
        <end position="80"/>
    </location>
</feature>
<dbReference type="AlphaFoldDB" id="A0A0U2MST7"/>
<evidence type="ECO:0000256" key="3">
    <source>
        <dbReference type="ARBA" id="ARBA00012944"/>
    </source>
</evidence>
<keyword evidence="5" id="KW-0813">Transport</keyword>
<accession>A0A0U2MST7</accession>
<dbReference type="InterPro" id="IPR003917">
    <property type="entry name" value="NADH_UbQ_OxRdtase_chain2"/>
</dbReference>
<evidence type="ECO:0000256" key="10">
    <source>
        <dbReference type="ARBA" id="ARBA00022982"/>
    </source>
</evidence>
<comment type="function">
    <text evidence="17">Core subunit of the mitochondrial membrane respiratory chain NADH dehydrogenase (Complex I) which catalyzes electron transfer from NADH through the respiratory chain, using ubiquinone as an electron acceptor. Essential for the catalytic activity and assembly of complex I.</text>
</comment>
<keyword evidence="12 17" id="KW-0520">NAD</keyword>
<keyword evidence="15 17" id="KW-0472">Membrane</keyword>
<evidence type="ECO:0000256" key="12">
    <source>
        <dbReference type="ARBA" id="ARBA00023027"/>
    </source>
</evidence>
<evidence type="ECO:0000256" key="8">
    <source>
        <dbReference type="ARBA" id="ARBA00022792"/>
    </source>
</evidence>
<feature type="domain" description="NADH:quinone oxidoreductase/Mrp antiporter transmembrane" evidence="18">
    <location>
        <begin position="27"/>
        <end position="282"/>
    </location>
</feature>
<dbReference type="CTD" id="4536"/>
<comment type="catalytic activity">
    <reaction evidence="16 17">
        <text>a ubiquinone + NADH + 5 H(+)(in) = a ubiquinol + NAD(+) + 4 H(+)(out)</text>
        <dbReference type="Rhea" id="RHEA:29091"/>
        <dbReference type="Rhea" id="RHEA-COMP:9565"/>
        <dbReference type="Rhea" id="RHEA-COMP:9566"/>
        <dbReference type="ChEBI" id="CHEBI:15378"/>
        <dbReference type="ChEBI" id="CHEBI:16389"/>
        <dbReference type="ChEBI" id="CHEBI:17976"/>
        <dbReference type="ChEBI" id="CHEBI:57540"/>
        <dbReference type="ChEBI" id="CHEBI:57945"/>
        <dbReference type="EC" id="7.1.1.2"/>
    </reaction>
</comment>
<geneLocation type="mitochondrion" evidence="19"/>
<feature type="transmembrane region" description="Helical" evidence="17">
    <location>
        <begin position="86"/>
        <end position="109"/>
    </location>
</feature>
<evidence type="ECO:0000256" key="14">
    <source>
        <dbReference type="ARBA" id="ARBA00023128"/>
    </source>
</evidence>
<dbReference type="GeneID" id="26834343"/>
<feature type="transmembrane region" description="Helical" evidence="17">
    <location>
        <begin position="121"/>
        <end position="140"/>
    </location>
</feature>
<evidence type="ECO:0000256" key="1">
    <source>
        <dbReference type="ARBA" id="ARBA00004448"/>
    </source>
</evidence>
<proteinExistence type="inferred from homology"/>
<dbReference type="PRINTS" id="PR01436">
    <property type="entry name" value="NADHDHGNASE2"/>
</dbReference>
<evidence type="ECO:0000256" key="5">
    <source>
        <dbReference type="ARBA" id="ARBA00022448"/>
    </source>
</evidence>
<evidence type="ECO:0000256" key="2">
    <source>
        <dbReference type="ARBA" id="ARBA00007012"/>
    </source>
</evidence>
<keyword evidence="14 17" id="KW-0496">Mitochondrion</keyword>
<keyword evidence="6 17" id="KW-0679">Respiratory chain</keyword>
<name>A0A0U2MST7_9BILA</name>
<keyword evidence="7 17" id="KW-0812">Transmembrane</keyword>
<feature type="transmembrane region" description="Helical" evidence="17">
    <location>
        <begin position="325"/>
        <end position="350"/>
    </location>
</feature>
<gene>
    <name evidence="19" type="primary">ND2</name>
</gene>
<reference evidence="19" key="1">
    <citation type="submission" date="2015-09" db="EMBL/GenBank/DDBJ databases">
        <title>New deep-sea species of Xenoturbella and the position of Xenacoelomorpha.</title>
        <authorList>
            <person name="Rouse G.W."/>
            <person name="Wilson N.G."/>
            <person name="Carvajal J.I."/>
            <person name="Vrijenhoek R.C."/>
        </authorList>
    </citation>
    <scope>NUCLEOTIDE SEQUENCE</scope>
</reference>